<reference evidence="2" key="1">
    <citation type="submission" date="2020-10" db="EMBL/GenBank/DDBJ databases">
        <authorList>
            <person name="Gilroy R."/>
        </authorList>
    </citation>
    <scope>NUCLEOTIDE SEQUENCE</scope>
    <source>
        <strain evidence="2">ChiW13-3771</strain>
    </source>
</reference>
<accession>A0A9D1ED67</accession>
<feature type="transmembrane region" description="Helical" evidence="1">
    <location>
        <begin position="9"/>
        <end position="26"/>
    </location>
</feature>
<evidence type="ECO:0000256" key="1">
    <source>
        <dbReference type="SAM" id="Phobius"/>
    </source>
</evidence>
<keyword evidence="1" id="KW-0812">Transmembrane</keyword>
<gene>
    <name evidence="2" type="ORF">IAC96_04495</name>
</gene>
<dbReference type="AlphaFoldDB" id="A0A9D1ED67"/>
<evidence type="ECO:0000313" key="3">
    <source>
        <dbReference type="Proteomes" id="UP000824201"/>
    </source>
</evidence>
<dbReference type="Proteomes" id="UP000824201">
    <property type="component" value="Unassembled WGS sequence"/>
</dbReference>
<name>A0A9D1ED67_9FIRM</name>
<protein>
    <submittedName>
        <fullName evidence="2">Uncharacterized protein</fullName>
    </submittedName>
</protein>
<keyword evidence="1" id="KW-0472">Membrane</keyword>
<reference evidence="2" key="2">
    <citation type="journal article" date="2021" name="PeerJ">
        <title>Extensive microbial diversity within the chicken gut microbiome revealed by metagenomics and culture.</title>
        <authorList>
            <person name="Gilroy R."/>
            <person name="Ravi A."/>
            <person name="Getino M."/>
            <person name="Pursley I."/>
            <person name="Horton D.L."/>
            <person name="Alikhan N.F."/>
            <person name="Baker D."/>
            <person name="Gharbi K."/>
            <person name="Hall N."/>
            <person name="Watson M."/>
            <person name="Adriaenssens E.M."/>
            <person name="Foster-Nyarko E."/>
            <person name="Jarju S."/>
            <person name="Secka A."/>
            <person name="Antonio M."/>
            <person name="Oren A."/>
            <person name="Chaudhuri R.R."/>
            <person name="La Ragione R."/>
            <person name="Hildebrand F."/>
            <person name="Pallen M.J."/>
        </authorList>
    </citation>
    <scope>NUCLEOTIDE SEQUENCE</scope>
    <source>
        <strain evidence="2">ChiW13-3771</strain>
    </source>
</reference>
<comment type="caution">
    <text evidence="2">The sequence shown here is derived from an EMBL/GenBank/DDBJ whole genome shotgun (WGS) entry which is preliminary data.</text>
</comment>
<sequence length="198" mass="23115">MGYEMKKKIWILLASLVVVISGIFLWNCLSLEKDVKRDEYVLAKTDNFETLEELENASECIVRVKKLAEDDSIVERRDGRIAYGYTMSDVKIQEVFYNTLGNEIQKDQIIKIWENEFQDGDIVYHIAGYEKMEIGKEYILFLRKSTSHDCFLTRGIRFGKVSVHEESISTFARNNQSYRDSVDSIAAQARQKYVKRIE</sequence>
<keyword evidence="1" id="KW-1133">Transmembrane helix</keyword>
<dbReference type="EMBL" id="DVHN01000051">
    <property type="protein sequence ID" value="HIR88191.1"/>
    <property type="molecule type" value="Genomic_DNA"/>
</dbReference>
<organism evidence="2 3">
    <name type="scientific">Candidatus Fimimorpha faecalis</name>
    <dbReference type="NCBI Taxonomy" id="2840824"/>
    <lineage>
        <taxon>Bacteria</taxon>
        <taxon>Bacillati</taxon>
        <taxon>Bacillota</taxon>
        <taxon>Clostridia</taxon>
        <taxon>Eubacteriales</taxon>
        <taxon>Candidatus Fimimorpha</taxon>
    </lineage>
</organism>
<proteinExistence type="predicted"/>
<evidence type="ECO:0000313" key="2">
    <source>
        <dbReference type="EMBL" id="HIR88191.1"/>
    </source>
</evidence>